<dbReference type="EMBL" id="CAJNYD010004418">
    <property type="protein sequence ID" value="CAF3599256.1"/>
    <property type="molecule type" value="Genomic_DNA"/>
</dbReference>
<evidence type="ECO:0008006" key="19">
    <source>
        <dbReference type="Google" id="ProtNLM"/>
    </source>
</evidence>
<evidence type="ECO:0000256" key="3">
    <source>
        <dbReference type="ARBA" id="ARBA00022833"/>
    </source>
</evidence>
<feature type="domain" description="RING-type" evidence="5">
    <location>
        <begin position="27"/>
        <end position="66"/>
    </location>
</feature>
<gene>
    <name evidence="9" type="ORF">FME351_LOCUS15985</name>
    <name evidence="8" type="ORF">GRG538_LOCUS14372</name>
    <name evidence="13" type="ORF">HFQ381_LOCUS29709</name>
    <name evidence="11" type="ORF">KIK155_LOCUS28675</name>
    <name evidence="10" type="ORF">LUA448_LOCUS30345</name>
    <name evidence="15" type="ORF">QYT958_LOCUS26783</name>
    <name evidence="7" type="ORF">TIS948_LOCUS28940</name>
    <name evidence="16" type="ORF">TOA249_LOCUS29887</name>
    <name evidence="14" type="ORF">TSG867_LOCUS28220</name>
    <name evidence="12" type="ORF">UJA718_LOCUS15927</name>
</gene>
<feature type="domain" description="TRAF-type" evidence="6">
    <location>
        <begin position="107"/>
        <end position="158"/>
    </location>
</feature>
<dbReference type="Proteomes" id="UP000663825">
    <property type="component" value="Unassembled WGS sequence"/>
</dbReference>
<sequence length="164" mass="19345">MNTKNKFNSTLYYTYVNEDQIDVELLCIICNEPYQSPVNCLHCGQTLCERCYYTWEKQHLTCPFCRQAGSRYVSVITRVVLNQLNRLNVQCILCQQTNIKRGNFFDHITYSCPKQIVICTDKCGWKGHREKLENHLIKCRQKSHRFGFLRKWNFAACTRPTTSS</sequence>
<dbReference type="EMBL" id="CAJOBR010006527">
    <property type="protein sequence ID" value="CAF4845753.1"/>
    <property type="molecule type" value="Genomic_DNA"/>
</dbReference>
<evidence type="ECO:0000256" key="2">
    <source>
        <dbReference type="ARBA" id="ARBA00022771"/>
    </source>
</evidence>
<evidence type="ECO:0000313" key="12">
    <source>
        <dbReference type="EMBL" id="CAF4353006.1"/>
    </source>
</evidence>
<evidence type="ECO:0000313" key="13">
    <source>
        <dbReference type="EMBL" id="CAF4530734.1"/>
    </source>
</evidence>
<dbReference type="Proteomes" id="UP000663872">
    <property type="component" value="Unassembled WGS sequence"/>
</dbReference>
<dbReference type="Proteomes" id="UP000663873">
    <property type="component" value="Unassembled WGS sequence"/>
</dbReference>
<organism evidence="11 17">
    <name type="scientific">Rotaria socialis</name>
    <dbReference type="NCBI Taxonomy" id="392032"/>
    <lineage>
        <taxon>Eukaryota</taxon>
        <taxon>Metazoa</taxon>
        <taxon>Spiralia</taxon>
        <taxon>Gnathifera</taxon>
        <taxon>Rotifera</taxon>
        <taxon>Eurotatoria</taxon>
        <taxon>Bdelloidea</taxon>
        <taxon>Philodinida</taxon>
        <taxon>Philodinidae</taxon>
        <taxon>Rotaria</taxon>
    </lineage>
</organism>
<dbReference type="EMBL" id="CAJNXB010005258">
    <property type="protein sequence ID" value="CAF3415101.1"/>
    <property type="molecule type" value="Genomic_DNA"/>
</dbReference>
<evidence type="ECO:0000256" key="4">
    <source>
        <dbReference type="PROSITE-ProRule" id="PRU00207"/>
    </source>
</evidence>
<evidence type="ECO:0000313" key="16">
    <source>
        <dbReference type="EMBL" id="CAF4889483.1"/>
    </source>
</evidence>
<feature type="zinc finger region" description="TRAF-type" evidence="4">
    <location>
        <begin position="107"/>
        <end position="158"/>
    </location>
</feature>
<dbReference type="InterPro" id="IPR001841">
    <property type="entry name" value="Znf_RING"/>
</dbReference>
<keyword evidence="2 4" id="KW-0863">Zinc-finger</keyword>
<dbReference type="PROSITE" id="PS50145">
    <property type="entry name" value="ZF_TRAF"/>
    <property type="match status" value="1"/>
</dbReference>
<keyword evidence="3 4" id="KW-0862">Zinc</keyword>
<dbReference type="Proteomes" id="UP000663862">
    <property type="component" value="Unassembled WGS sequence"/>
</dbReference>
<evidence type="ECO:0000313" key="15">
    <source>
        <dbReference type="EMBL" id="CAF4845753.1"/>
    </source>
</evidence>
<dbReference type="Gene3D" id="3.30.40.10">
    <property type="entry name" value="Zinc/RING finger domain, C3HC4 (zinc finger)"/>
    <property type="match status" value="2"/>
</dbReference>
<keyword evidence="1 4" id="KW-0479">Metal-binding</keyword>
<dbReference type="InterPro" id="IPR013083">
    <property type="entry name" value="Znf_RING/FYVE/PHD"/>
</dbReference>
<evidence type="ECO:0000259" key="6">
    <source>
        <dbReference type="PROSITE" id="PS50145"/>
    </source>
</evidence>
<evidence type="ECO:0000313" key="14">
    <source>
        <dbReference type="EMBL" id="CAF4607460.1"/>
    </source>
</evidence>
<proteinExistence type="predicted"/>
<comment type="caution">
    <text evidence="11">The sequence shown here is derived from an EMBL/GenBank/DDBJ whole genome shotgun (WGS) entry which is preliminary data.</text>
</comment>
<evidence type="ECO:0000313" key="17">
    <source>
        <dbReference type="Proteomes" id="UP000663865"/>
    </source>
</evidence>
<dbReference type="AlphaFoldDB" id="A0A818X6K0"/>
<evidence type="ECO:0000313" key="10">
    <source>
        <dbReference type="EMBL" id="CAF3599256.1"/>
    </source>
</evidence>
<dbReference type="EMBL" id="CAJOBO010004816">
    <property type="protein sequence ID" value="CAF4530734.1"/>
    <property type="molecule type" value="Genomic_DNA"/>
</dbReference>
<dbReference type="EMBL" id="CAJNYT010002183">
    <property type="protein sequence ID" value="CAF3453015.1"/>
    <property type="molecule type" value="Genomic_DNA"/>
</dbReference>
<dbReference type="GO" id="GO:0008270">
    <property type="term" value="F:zinc ion binding"/>
    <property type="evidence" value="ECO:0007669"/>
    <property type="project" value="UniProtKB-KW"/>
</dbReference>
<dbReference type="SUPFAM" id="SSF49599">
    <property type="entry name" value="TRAF domain-like"/>
    <property type="match status" value="1"/>
</dbReference>
<protein>
    <recommendedName>
        <fullName evidence="19">RING-type domain-containing protein</fullName>
    </recommendedName>
</protein>
<evidence type="ECO:0000313" key="11">
    <source>
        <dbReference type="EMBL" id="CAF3732892.1"/>
    </source>
</evidence>
<dbReference type="Proteomes" id="UP000663848">
    <property type="component" value="Unassembled WGS sequence"/>
</dbReference>
<dbReference type="OrthoDB" id="1630758at2759"/>
<dbReference type="Proteomes" id="UP000663833">
    <property type="component" value="Unassembled WGS sequence"/>
</dbReference>
<dbReference type="EMBL" id="CAJNYV010005252">
    <property type="protein sequence ID" value="CAF3732892.1"/>
    <property type="molecule type" value="Genomic_DNA"/>
</dbReference>
<reference evidence="11" key="1">
    <citation type="submission" date="2021-02" db="EMBL/GenBank/DDBJ databases">
        <authorList>
            <person name="Nowell W R."/>
        </authorList>
    </citation>
    <scope>NUCLEOTIDE SEQUENCE</scope>
</reference>
<evidence type="ECO:0000259" key="5">
    <source>
        <dbReference type="PROSITE" id="PS50089"/>
    </source>
</evidence>
<keyword evidence="18" id="KW-1185">Reference proteome</keyword>
<dbReference type="Proteomes" id="UP000663869">
    <property type="component" value="Unassembled WGS sequence"/>
</dbReference>
<name>A0A818X6K0_9BILA</name>
<dbReference type="InterPro" id="IPR001293">
    <property type="entry name" value="Znf_TRAF"/>
</dbReference>
<evidence type="ECO:0000256" key="1">
    <source>
        <dbReference type="ARBA" id="ARBA00022723"/>
    </source>
</evidence>
<dbReference type="EMBL" id="CAJOBS010004866">
    <property type="protein sequence ID" value="CAF4889483.1"/>
    <property type="molecule type" value="Genomic_DNA"/>
</dbReference>
<evidence type="ECO:0000313" key="18">
    <source>
        <dbReference type="Proteomes" id="UP000663873"/>
    </source>
</evidence>
<accession>A0A818X6K0</accession>
<dbReference type="Proteomes" id="UP000663865">
    <property type="component" value="Unassembled WGS sequence"/>
</dbReference>
<evidence type="ECO:0000313" key="9">
    <source>
        <dbReference type="EMBL" id="CAF3488373.1"/>
    </source>
</evidence>
<dbReference type="SUPFAM" id="SSF57850">
    <property type="entry name" value="RING/U-box"/>
    <property type="match status" value="1"/>
</dbReference>
<dbReference type="EMBL" id="CAJOBP010002404">
    <property type="protein sequence ID" value="CAF4353006.1"/>
    <property type="molecule type" value="Genomic_DNA"/>
</dbReference>
<dbReference type="Proteomes" id="UP000663851">
    <property type="component" value="Unassembled WGS sequence"/>
</dbReference>
<dbReference type="EMBL" id="CAJNYU010001963">
    <property type="protein sequence ID" value="CAF3488373.1"/>
    <property type="molecule type" value="Genomic_DNA"/>
</dbReference>
<dbReference type="Proteomes" id="UP000663838">
    <property type="component" value="Unassembled WGS sequence"/>
</dbReference>
<dbReference type="EMBL" id="CAJOBQ010003474">
    <property type="protein sequence ID" value="CAF4607460.1"/>
    <property type="molecule type" value="Genomic_DNA"/>
</dbReference>
<evidence type="ECO:0000313" key="7">
    <source>
        <dbReference type="EMBL" id="CAF3415101.1"/>
    </source>
</evidence>
<dbReference type="PROSITE" id="PS50089">
    <property type="entry name" value="ZF_RING_2"/>
    <property type="match status" value="1"/>
</dbReference>
<evidence type="ECO:0000313" key="8">
    <source>
        <dbReference type="EMBL" id="CAF3453015.1"/>
    </source>
</evidence>